<feature type="compositionally biased region" description="Polar residues" evidence="1">
    <location>
        <begin position="387"/>
        <end position="399"/>
    </location>
</feature>
<feature type="compositionally biased region" description="Gly residues" evidence="1">
    <location>
        <begin position="917"/>
        <end position="927"/>
    </location>
</feature>
<name>A0A1Y1HXT6_KLENI</name>
<feature type="region of interest" description="Disordered" evidence="1">
    <location>
        <begin position="1020"/>
        <end position="1071"/>
    </location>
</feature>
<dbReference type="InterPro" id="IPR001005">
    <property type="entry name" value="SANT/Myb"/>
</dbReference>
<feature type="region of interest" description="Disordered" evidence="1">
    <location>
        <begin position="27"/>
        <end position="86"/>
    </location>
</feature>
<dbReference type="Pfam" id="PF13921">
    <property type="entry name" value="Myb_DNA-bind_6"/>
    <property type="match status" value="1"/>
</dbReference>
<feature type="compositionally biased region" description="Basic residues" evidence="1">
    <location>
        <begin position="50"/>
        <end position="59"/>
    </location>
</feature>
<dbReference type="AlphaFoldDB" id="A0A1Y1HXT6"/>
<feature type="region of interest" description="Disordered" evidence="1">
    <location>
        <begin position="707"/>
        <end position="797"/>
    </location>
</feature>
<dbReference type="GO" id="GO:0005634">
    <property type="term" value="C:nucleus"/>
    <property type="evidence" value="ECO:0000318"/>
    <property type="project" value="GO_Central"/>
</dbReference>
<dbReference type="InterPro" id="IPR050560">
    <property type="entry name" value="MYB_TF"/>
</dbReference>
<evidence type="ECO:0000259" key="2">
    <source>
        <dbReference type="PROSITE" id="PS50090"/>
    </source>
</evidence>
<dbReference type="SMART" id="SM00717">
    <property type="entry name" value="SANT"/>
    <property type="match status" value="2"/>
</dbReference>
<feature type="compositionally biased region" description="Basic and acidic residues" evidence="1">
    <location>
        <begin position="416"/>
        <end position="429"/>
    </location>
</feature>
<dbReference type="PANTHER" id="PTHR45614:SF150">
    <property type="entry name" value="MYB-LIKE DNA-BINDING DOMAIN CONTAINING PROTEIN, EXPRESSED"/>
    <property type="match status" value="1"/>
</dbReference>
<sequence>MESSVPIVESAPEDAIENPICIIGFEEPSPELAGGKGFTAPGNQGEGWKQKPHNGHKFRDKAARESGTLDPGSGSDGGKAGEMRPLPKWSKKEDVVLLNFVKENGKAGWARVGRMLGRTGKQCRNRFYNALDPELSAKEWTAEEDRCMVELHKRFGCRWAILARHLPGRGQNTIKNHWNCVARTCKDTSTSAKKFAPSPLRAYIASLKPSLENRGESDKGVISSQPGAPSDMEESDKPLPLTALPGGPEIAIAQAGEDPGETGDPPRLRMPIVSDGKPPVALTLDNVIEEGPTAKLARKLGAENDGPVIPLKKQRSESPERGRGETPLGGASKRSHSAGTVWRLDQISQWITEWAKPGDVPRGGSPVPVQERGGFQDPQVGTPRMRATSSGSPQAGSLDSTRKRDRGVIDFGENESGERPAESGGHFDWKAQLLAQWTSSRSGGSPEQTAFHLTETGGSTPVTIPLQKQGRGSAFVATGGAAKRKTRQGGEGHSPRAGGLVVSDLPLDEIDASGGSSGSGNSAEENFDWKAQWAILNARHPGPGGGAEQQLPRGGVRWEDMVSGVPPGLLARYASADVSEPGWLRAAIGKSASEASSGGAGRDESEAPLSEGLVAQGVANTQFSPPLDGSFTALLKEVSDTIRRPPAGATRVQAHKPQASGEGGELLRSFGSPPTSAGFGGTDSHLFGGDNSFFRWTVGSPLSEKQFLRSASENESRGEPSAFVLQSSPPDETPLDPEQTPHPCEELLPARQSLESGSAGRGPGGLYLGHEPPPQEPRASWGAGAESGQHSPPRKASVANPALTKLVTEHLCSLLDQQAKQFNAVDPANPTRLDPDQVVKLREQHVQMRAAIAFLSTLTRSGTPVLPYEEGDNREGFGASVADGSVSLVSPSTPDSASSPIRTPYTEGGGKRPRRGGLLGGAMGGHSGKPVDVGPMQGLRLEEPGVGGGGEQATEGGGWNELPDDMGDSGDRLEETNASGAGLKQGDRMPGWVGLEDPKAPERIEPVGNGAEWHQWLAQQVPPGQVPLPGDSAGGPDATTAGADVAVREAKEQSSHSAGHRSPSGASSDVEQRFAQCFLTWPDENQT</sequence>
<dbReference type="PROSITE" id="PS51294">
    <property type="entry name" value="HTH_MYB"/>
    <property type="match status" value="2"/>
</dbReference>
<keyword evidence="5" id="KW-1185">Reference proteome</keyword>
<proteinExistence type="predicted"/>
<dbReference type="CDD" id="cd00167">
    <property type="entry name" value="SANT"/>
    <property type="match status" value="2"/>
</dbReference>
<feature type="compositionally biased region" description="Basic and acidic residues" evidence="1">
    <location>
        <begin position="996"/>
        <end position="1005"/>
    </location>
</feature>
<dbReference type="PANTHER" id="PTHR45614">
    <property type="entry name" value="MYB PROTEIN-RELATED"/>
    <property type="match status" value="1"/>
</dbReference>
<feature type="domain" description="Myb-like" evidence="2">
    <location>
        <begin position="88"/>
        <end position="131"/>
    </location>
</feature>
<dbReference type="Proteomes" id="UP000054558">
    <property type="component" value="Unassembled WGS sequence"/>
</dbReference>
<evidence type="ECO:0000259" key="3">
    <source>
        <dbReference type="PROSITE" id="PS51294"/>
    </source>
</evidence>
<feature type="region of interest" description="Disordered" evidence="1">
    <location>
        <begin position="298"/>
        <end position="341"/>
    </location>
</feature>
<dbReference type="GO" id="GO:0000981">
    <property type="term" value="F:DNA-binding transcription factor activity, RNA polymerase II-specific"/>
    <property type="evidence" value="ECO:0000318"/>
    <property type="project" value="GO_Central"/>
</dbReference>
<protein>
    <submittedName>
        <fullName evidence="4">Myb proto-oncogene protein</fullName>
    </submittedName>
</protein>
<dbReference type="GO" id="GO:0000978">
    <property type="term" value="F:RNA polymerase II cis-regulatory region sequence-specific DNA binding"/>
    <property type="evidence" value="ECO:0000318"/>
    <property type="project" value="GO_Central"/>
</dbReference>
<feature type="domain" description="HTH myb-type" evidence="3">
    <location>
        <begin position="140"/>
        <end position="186"/>
    </location>
</feature>
<feature type="compositionally biased region" description="Low complexity" evidence="1">
    <location>
        <begin position="1020"/>
        <end position="1045"/>
    </location>
</feature>
<dbReference type="Gene3D" id="1.10.10.60">
    <property type="entry name" value="Homeodomain-like"/>
    <property type="match status" value="2"/>
</dbReference>
<dbReference type="InterPro" id="IPR017930">
    <property type="entry name" value="Myb_dom"/>
</dbReference>
<feature type="domain" description="HTH myb-type" evidence="3">
    <location>
        <begin position="88"/>
        <end position="135"/>
    </location>
</feature>
<evidence type="ECO:0000313" key="5">
    <source>
        <dbReference type="Proteomes" id="UP000054558"/>
    </source>
</evidence>
<dbReference type="PROSITE" id="PS50090">
    <property type="entry name" value="MYB_LIKE"/>
    <property type="match status" value="2"/>
</dbReference>
<feature type="region of interest" description="Disordered" evidence="1">
    <location>
        <begin position="886"/>
        <end position="1006"/>
    </location>
</feature>
<feature type="compositionally biased region" description="Gly residues" evidence="1">
    <location>
        <begin position="945"/>
        <end position="959"/>
    </location>
</feature>
<dbReference type="STRING" id="105231.A0A1Y1HXT6"/>
<gene>
    <name evidence="4" type="ORF">KFL_001500040</name>
</gene>
<dbReference type="SUPFAM" id="SSF46689">
    <property type="entry name" value="Homeodomain-like"/>
    <property type="match status" value="1"/>
</dbReference>
<dbReference type="GO" id="GO:0006355">
    <property type="term" value="P:regulation of DNA-templated transcription"/>
    <property type="evidence" value="ECO:0000318"/>
    <property type="project" value="GO_Central"/>
</dbReference>
<organism evidence="4 5">
    <name type="scientific">Klebsormidium nitens</name>
    <name type="common">Green alga</name>
    <name type="synonym">Ulothrix nitens</name>
    <dbReference type="NCBI Taxonomy" id="105231"/>
    <lineage>
        <taxon>Eukaryota</taxon>
        <taxon>Viridiplantae</taxon>
        <taxon>Streptophyta</taxon>
        <taxon>Klebsormidiophyceae</taxon>
        <taxon>Klebsormidiales</taxon>
        <taxon>Klebsormidiaceae</taxon>
        <taxon>Klebsormidium</taxon>
    </lineage>
</organism>
<dbReference type="EMBL" id="DF237099">
    <property type="protein sequence ID" value="GAQ83474.1"/>
    <property type="molecule type" value="Genomic_DNA"/>
</dbReference>
<dbReference type="InterPro" id="IPR009057">
    <property type="entry name" value="Homeodomain-like_sf"/>
</dbReference>
<feature type="domain" description="Myb-like" evidence="2">
    <location>
        <begin position="132"/>
        <end position="182"/>
    </location>
</feature>
<reference evidence="4 5" key="1">
    <citation type="journal article" date="2014" name="Nat. Commun.">
        <title>Klebsormidium flaccidum genome reveals primary factors for plant terrestrial adaptation.</title>
        <authorList>
            <person name="Hori K."/>
            <person name="Maruyama F."/>
            <person name="Fujisawa T."/>
            <person name="Togashi T."/>
            <person name="Yamamoto N."/>
            <person name="Seo M."/>
            <person name="Sato S."/>
            <person name="Yamada T."/>
            <person name="Mori H."/>
            <person name="Tajima N."/>
            <person name="Moriyama T."/>
            <person name="Ikeuchi M."/>
            <person name="Watanabe M."/>
            <person name="Wada H."/>
            <person name="Kobayashi K."/>
            <person name="Saito M."/>
            <person name="Masuda T."/>
            <person name="Sasaki-Sekimoto Y."/>
            <person name="Mashiguchi K."/>
            <person name="Awai K."/>
            <person name="Shimojima M."/>
            <person name="Masuda S."/>
            <person name="Iwai M."/>
            <person name="Nobusawa T."/>
            <person name="Narise T."/>
            <person name="Kondo S."/>
            <person name="Saito H."/>
            <person name="Sato R."/>
            <person name="Murakawa M."/>
            <person name="Ihara Y."/>
            <person name="Oshima-Yamada Y."/>
            <person name="Ohtaka K."/>
            <person name="Satoh M."/>
            <person name="Sonobe K."/>
            <person name="Ishii M."/>
            <person name="Ohtani R."/>
            <person name="Kanamori-Sato M."/>
            <person name="Honoki R."/>
            <person name="Miyazaki D."/>
            <person name="Mochizuki H."/>
            <person name="Umetsu J."/>
            <person name="Higashi K."/>
            <person name="Shibata D."/>
            <person name="Kamiya Y."/>
            <person name="Sato N."/>
            <person name="Nakamura Y."/>
            <person name="Tabata S."/>
            <person name="Ida S."/>
            <person name="Kurokawa K."/>
            <person name="Ohta H."/>
        </authorList>
    </citation>
    <scope>NUCLEOTIDE SEQUENCE [LARGE SCALE GENOMIC DNA]</scope>
    <source>
        <strain evidence="4 5">NIES-2285</strain>
    </source>
</reference>
<feature type="region of interest" description="Disordered" evidence="1">
    <location>
        <begin position="644"/>
        <end position="664"/>
    </location>
</feature>
<dbReference type="OrthoDB" id="2143914at2759"/>
<feature type="compositionally biased region" description="Polar residues" evidence="1">
    <location>
        <begin position="435"/>
        <end position="448"/>
    </location>
</feature>
<feature type="region of interest" description="Disordered" evidence="1">
    <location>
        <begin position="212"/>
        <end position="239"/>
    </location>
</feature>
<evidence type="ECO:0000256" key="1">
    <source>
        <dbReference type="SAM" id="MobiDB-lite"/>
    </source>
</evidence>
<evidence type="ECO:0000313" key="4">
    <source>
        <dbReference type="EMBL" id="GAQ83474.1"/>
    </source>
</evidence>
<feature type="compositionally biased region" description="Polar residues" evidence="1">
    <location>
        <begin position="887"/>
        <end position="901"/>
    </location>
</feature>
<feature type="region of interest" description="Disordered" evidence="1">
    <location>
        <begin position="354"/>
        <end position="502"/>
    </location>
</feature>
<feature type="compositionally biased region" description="Basic and acidic residues" evidence="1">
    <location>
        <begin position="314"/>
        <end position="324"/>
    </location>
</feature>
<accession>A0A1Y1HXT6</accession>